<keyword evidence="2" id="KW-1185">Reference proteome</keyword>
<reference evidence="2" key="1">
    <citation type="journal article" date="2019" name="Int. J. Syst. Evol. Microbiol.">
        <title>The Global Catalogue of Microorganisms (GCM) 10K type strain sequencing project: providing services to taxonomists for standard genome sequencing and annotation.</title>
        <authorList>
            <consortium name="The Broad Institute Genomics Platform"/>
            <consortium name="The Broad Institute Genome Sequencing Center for Infectious Disease"/>
            <person name="Wu L."/>
            <person name="Ma J."/>
        </authorList>
    </citation>
    <scope>NUCLEOTIDE SEQUENCE [LARGE SCALE GENOMIC DNA]</scope>
    <source>
        <strain evidence="2">NBRC 112502</strain>
    </source>
</reference>
<protein>
    <recommendedName>
        <fullName evidence="3">Methyltransferase domain-containing protein</fullName>
    </recommendedName>
</protein>
<dbReference type="Proteomes" id="UP001156641">
    <property type="component" value="Unassembled WGS sequence"/>
</dbReference>
<sequence>MAAARKIRIAAHIEVDWLERRTASALCPNCGAAVEAEQFLEIDYRPPDAVHRFVLQICPACTARFVDNTHTMDYGTDELIEIGWNIYQVQLGAGVWPISAPLTRVQKPAGARVLEIGGAYGFGLDFSIRARGWQGVGYDPSPLAAFGARELGLDIRQRYFTKAEVPDGPWDVAIATEVLEHLEHPPEFLALMRAALGAQGLLVLTTPDGGYITPALEAGALMPLLSPGAHLVLQTKASLEHALRAAGFAHVTVLREGMSLTAYASAALFEISGDGAAGRVMYRHYLVERSQITAPGSDLCFGFAGRGLFEAANDGDVAAVEAAWNVLLPAARARFGLDLAGMRALPEGAADASLAGLARLMPLGLGMILFGRAMHLLSLDTDRAELLALLRLAGAAVEALQGALAKRSLTDGLSASIGRIIETEILLCQAEAGDAASAAGLIVRGDVVDGWRGFIALVNAEALEAAGALKAALLADMPDPALPDDLRRNALLSLANFVLAPGGETMRAFEYAQALGELGEDADAVVLQAFTRLVNASRYAEAQAAAACYGIDALAARAAGTKTGQDTRLAQMVLDLAAGDPAEIPGRLAGLQIDPARRDILLLEAFIRLVNASRYDEALGFIAAHEVPALAARTGGEVARNAALARMVLDLAVGDPAEIPARLEGLEIGPARRDVLLLEAFIRLANASRLAEAQAFAARHDVAALAARQGGAAGSNAAIALAVVDLAVGDPALVPGRFAGVEVAPARQVALLLGAYTGLVNAARYDEAGALAAAAPCFAELDSLPGAAADDARLASVMLDLHFARTQAALARIFRLEQQGGDPAVLGPLLVDGFVRLVNEGEFTEALAHGRAVERRLAACKPSLRHDALAALLMLELRQGDGTRIVQRLEEALRGGLEEARMEGLALAAFVTLVNAGDFASARLLLHLVEPLLLKLRPPHDEAACNALFAAGMLFLQQRDDWRRAAAVFARLRDALVKRHPPGAAAAPLFWPAFRGEIVVLNHLQRGEEAMALLRSFTGVYPDAPDDLRQQLEGSPA</sequence>
<proteinExistence type="predicted"/>
<dbReference type="EMBL" id="BSOS01000090">
    <property type="protein sequence ID" value="GLR68437.1"/>
    <property type="molecule type" value="Genomic_DNA"/>
</dbReference>
<organism evidence="1 2">
    <name type="scientific">Acidocella aquatica</name>
    <dbReference type="NCBI Taxonomy" id="1922313"/>
    <lineage>
        <taxon>Bacteria</taxon>
        <taxon>Pseudomonadati</taxon>
        <taxon>Pseudomonadota</taxon>
        <taxon>Alphaproteobacteria</taxon>
        <taxon>Acetobacterales</taxon>
        <taxon>Acidocellaceae</taxon>
        <taxon>Acidocella</taxon>
    </lineage>
</organism>
<comment type="caution">
    <text evidence="1">The sequence shown here is derived from an EMBL/GenBank/DDBJ whole genome shotgun (WGS) entry which is preliminary data.</text>
</comment>
<dbReference type="Gene3D" id="3.40.50.150">
    <property type="entry name" value="Vaccinia Virus protein VP39"/>
    <property type="match status" value="1"/>
</dbReference>
<dbReference type="InterPro" id="IPR029063">
    <property type="entry name" value="SAM-dependent_MTases_sf"/>
</dbReference>
<dbReference type="Pfam" id="PF13489">
    <property type="entry name" value="Methyltransf_23"/>
    <property type="match status" value="1"/>
</dbReference>
<gene>
    <name evidence="1" type="ORF">GCM10010909_31180</name>
</gene>
<dbReference type="SUPFAM" id="SSF53335">
    <property type="entry name" value="S-adenosyl-L-methionine-dependent methyltransferases"/>
    <property type="match status" value="1"/>
</dbReference>
<evidence type="ECO:0000313" key="2">
    <source>
        <dbReference type="Proteomes" id="UP001156641"/>
    </source>
</evidence>
<dbReference type="RefSeq" id="WP_284259285.1">
    <property type="nucleotide sequence ID" value="NZ_BSOS01000090.1"/>
</dbReference>
<accession>A0ABQ6ACT6</accession>
<evidence type="ECO:0008006" key="3">
    <source>
        <dbReference type="Google" id="ProtNLM"/>
    </source>
</evidence>
<name>A0ABQ6ACT6_9PROT</name>
<evidence type="ECO:0000313" key="1">
    <source>
        <dbReference type="EMBL" id="GLR68437.1"/>
    </source>
</evidence>
<dbReference type="CDD" id="cd02440">
    <property type="entry name" value="AdoMet_MTases"/>
    <property type="match status" value="1"/>
</dbReference>
<dbReference type="PANTHER" id="PTHR43861">
    <property type="entry name" value="TRANS-ACONITATE 2-METHYLTRANSFERASE-RELATED"/>
    <property type="match status" value="1"/>
</dbReference>